<feature type="region of interest" description="Disordered" evidence="1">
    <location>
        <begin position="457"/>
        <end position="494"/>
    </location>
</feature>
<dbReference type="EMBL" id="CM035408">
    <property type="protein sequence ID" value="KAH7440782.1"/>
    <property type="molecule type" value="Genomic_DNA"/>
</dbReference>
<dbReference type="InterPro" id="IPR039319">
    <property type="entry name" value="ELF3-like"/>
</dbReference>
<reference evidence="2" key="1">
    <citation type="submission" date="2021-08" db="EMBL/GenBank/DDBJ databases">
        <title>WGS assembly of Ceratopteris richardii.</title>
        <authorList>
            <person name="Marchant D.B."/>
            <person name="Chen G."/>
            <person name="Jenkins J."/>
            <person name="Shu S."/>
            <person name="Leebens-Mack J."/>
            <person name="Grimwood J."/>
            <person name="Schmutz J."/>
            <person name="Soltis P."/>
            <person name="Soltis D."/>
            <person name="Chen Z.-H."/>
        </authorList>
    </citation>
    <scope>NUCLEOTIDE SEQUENCE</scope>
    <source>
        <strain evidence="2">Whitten #5841</strain>
        <tissue evidence="2">Leaf</tissue>
    </source>
</reference>
<gene>
    <name evidence="2" type="ORF">KP509_03G010400</name>
</gene>
<evidence type="ECO:0000313" key="3">
    <source>
        <dbReference type="Proteomes" id="UP000825935"/>
    </source>
</evidence>
<proteinExistence type="predicted"/>
<dbReference type="EMBL" id="CM035408">
    <property type="protein sequence ID" value="KAH7440777.1"/>
    <property type="molecule type" value="Genomic_DNA"/>
</dbReference>
<dbReference type="PANTHER" id="PTHR34281:SF2">
    <property type="entry name" value="PROTEIN EARLY FLOWERING 3"/>
    <property type="match status" value="1"/>
</dbReference>
<name>A0A8T2V0Y4_CERRI</name>
<dbReference type="PANTHER" id="PTHR34281">
    <property type="entry name" value="PROTEIN EARLY FLOWERING 3"/>
    <property type="match status" value="1"/>
</dbReference>
<dbReference type="Proteomes" id="UP000825935">
    <property type="component" value="Chromosome 3"/>
</dbReference>
<organism evidence="2 3">
    <name type="scientific">Ceratopteris richardii</name>
    <name type="common">Triangle waterfern</name>
    <dbReference type="NCBI Taxonomy" id="49495"/>
    <lineage>
        <taxon>Eukaryota</taxon>
        <taxon>Viridiplantae</taxon>
        <taxon>Streptophyta</taxon>
        <taxon>Embryophyta</taxon>
        <taxon>Tracheophyta</taxon>
        <taxon>Polypodiopsida</taxon>
        <taxon>Polypodiidae</taxon>
        <taxon>Polypodiales</taxon>
        <taxon>Pteridineae</taxon>
        <taxon>Pteridaceae</taxon>
        <taxon>Parkerioideae</taxon>
        <taxon>Ceratopteris</taxon>
    </lineage>
</organism>
<sequence>MNDHKGLRPTTMKGASVFGDREPLFPRLHINETEKTGPKAPPRNKMALYEQFTVPSHRFLQPSQAPSATAFQQPHGSGYPYIPYYMPPVHYTNPKNSQAYSQLSQVTPNCGTISGTVMLNEESQKASKRGKVSPCKSSRGLIESRANQVASESPKKGPLKGTESLRRTFLPDNINELSHGSMQLDTVNEKQHAVARSSNQVLLSTSDEVMEGEHERCENPKDTIATDERNSDPISASISQLNTLTKQWHDDVVKLQAGEPPSKDNFSSQPFLTSNGKISNLTAAAFEPKSLDESGTSLVTENNSVLSVEGMAHGCAQAGCESKDQSHQFPLDSSLPKVDRISFDKSEIGCSEGAKLTQEKEPEALVMCGGRYPGSEVDCMPSLKPKDVIQVIGQQQFWKARKTLLRQQRIFSDQVFQLHKLTTVQHLLAETSGMLIDSAARYERMVCSIAASLTKKTLKPGDSSHNPCRRKEDKNQSENAEDPQDGSKDTKDQVGAPVQELAYGGGNAWGYPCFGQWAGPMATHGQPYSHHQITGTVPATPAFGFPYGSVSPMVSFGIPFRRQTQEVPAEMGSNFGSASKNEAVGQMNQNLAHNVNDVSGSWYFIPHKGANNQMMLSTGSCKDISTCSGASVNKGPASIHQGLQTSCFPGLTHRWGHKIHGCSLNGEGLGSSAQQSEISSPSPPIRPNCTAVDSNLSAAVATQLGFRHKKSQRNVWTSNVPSGHISDSENHMDKEDEDARATATAEKQGGSPCTVEGPADANVYDSLNMNNCALELFPLMPSLNSVSHNMNQESRKLEGEQGLIIRAVPRRALAASDSAAGILLSLQRERQK</sequence>
<feature type="compositionally biased region" description="Basic and acidic residues" evidence="1">
    <location>
        <begin position="726"/>
        <end position="740"/>
    </location>
</feature>
<comment type="caution">
    <text evidence="2">The sequence shown here is derived from an EMBL/GenBank/DDBJ whole genome shotgun (WGS) entry which is preliminary data.</text>
</comment>
<dbReference type="OrthoDB" id="1939092at2759"/>
<dbReference type="EMBL" id="CM035408">
    <property type="protein sequence ID" value="KAH7440781.1"/>
    <property type="molecule type" value="Genomic_DNA"/>
</dbReference>
<evidence type="ECO:0000256" key="1">
    <source>
        <dbReference type="SAM" id="MobiDB-lite"/>
    </source>
</evidence>
<dbReference type="EMBL" id="CM035408">
    <property type="protein sequence ID" value="KAH7440778.1"/>
    <property type="molecule type" value="Genomic_DNA"/>
</dbReference>
<feature type="region of interest" description="Disordered" evidence="1">
    <location>
        <begin position="708"/>
        <end position="756"/>
    </location>
</feature>
<feature type="region of interest" description="Disordered" evidence="1">
    <location>
        <begin position="122"/>
        <end position="163"/>
    </location>
</feature>
<dbReference type="AlphaFoldDB" id="A0A8T2V0Y4"/>
<keyword evidence="3" id="KW-1185">Reference proteome</keyword>
<dbReference type="EMBL" id="CM035408">
    <property type="protein sequence ID" value="KAH7440780.1"/>
    <property type="molecule type" value="Genomic_DNA"/>
</dbReference>
<accession>A0A8T2V0Y4</accession>
<protein>
    <submittedName>
        <fullName evidence="2">Uncharacterized protein</fullName>
    </submittedName>
</protein>
<evidence type="ECO:0000313" key="2">
    <source>
        <dbReference type="EMBL" id="KAH7440780.1"/>
    </source>
</evidence>